<dbReference type="Proteomes" id="UP000235672">
    <property type="component" value="Unassembled WGS sequence"/>
</dbReference>
<proteinExistence type="predicted"/>
<keyword evidence="2" id="KW-1185">Reference proteome</keyword>
<dbReference type="AlphaFoldDB" id="A0A2J6QG07"/>
<evidence type="ECO:0000313" key="1">
    <source>
        <dbReference type="EMBL" id="PMD25186.1"/>
    </source>
</evidence>
<organism evidence="1 2">
    <name type="scientific">Hyaloscypha hepaticicola</name>
    <dbReference type="NCBI Taxonomy" id="2082293"/>
    <lineage>
        <taxon>Eukaryota</taxon>
        <taxon>Fungi</taxon>
        <taxon>Dikarya</taxon>
        <taxon>Ascomycota</taxon>
        <taxon>Pezizomycotina</taxon>
        <taxon>Leotiomycetes</taxon>
        <taxon>Helotiales</taxon>
        <taxon>Hyaloscyphaceae</taxon>
        <taxon>Hyaloscypha</taxon>
    </lineage>
</organism>
<gene>
    <name evidence="1" type="ORF">NA56DRAFT_642962</name>
</gene>
<evidence type="ECO:0000313" key="2">
    <source>
        <dbReference type="Proteomes" id="UP000235672"/>
    </source>
</evidence>
<protein>
    <submittedName>
        <fullName evidence="1">Uncharacterized protein</fullName>
    </submittedName>
</protein>
<accession>A0A2J6QG07</accession>
<reference evidence="1 2" key="1">
    <citation type="submission" date="2016-05" db="EMBL/GenBank/DDBJ databases">
        <title>A degradative enzymes factory behind the ericoid mycorrhizal symbiosis.</title>
        <authorList>
            <consortium name="DOE Joint Genome Institute"/>
            <person name="Martino E."/>
            <person name="Morin E."/>
            <person name="Grelet G."/>
            <person name="Kuo A."/>
            <person name="Kohler A."/>
            <person name="Daghino S."/>
            <person name="Barry K."/>
            <person name="Choi C."/>
            <person name="Cichocki N."/>
            <person name="Clum A."/>
            <person name="Copeland A."/>
            <person name="Hainaut M."/>
            <person name="Haridas S."/>
            <person name="Labutti K."/>
            <person name="Lindquist E."/>
            <person name="Lipzen A."/>
            <person name="Khouja H.-R."/>
            <person name="Murat C."/>
            <person name="Ohm R."/>
            <person name="Olson A."/>
            <person name="Spatafora J."/>
            <person name="Veneault-Fourrey C."/>
            <person name="Henrissat B."/>
            <person name="Grigoriev I."/>
            <person name="Martin F."/>
            <person name="Perotto S."/>
        </authorList>
    </citation>
    <scope>NUCLEOTIDE SEQUENCE [LARGE SCALE GENOMIC DNA]</scope>
    <source>
        <strain evidence="1 2">UAMH 7357</strain>
    </source>
</reference>
<name>A0A2J6QG07_9HELO</name>
<sequence length="74" mass="8000">MEALSACPALPCTCLFCFRLCVPQPSLLVKQSLELLSYTQLCVTEILACAKLPCFLASCSGFSLWLRIPATSPS</sequence>
<dbReference type="EMBL" id="KZ613471">
    <property type="protein sequence ID" value="PMD25186.1"/>
    <property type="molecule type" value="Genomic_DNA"/>
</dbReference>